<feature type="compositionally biased region" description="Low complexity" evidence="5">
    <location>
        <begin position="505"/>
        <end position="517"/>
    </location>
</feature>
<evidence type="ECO:0000256" key="5">
    <source>
        <dbReference type="SAM" id="MobiDB-lite"/>
    </source>
</evidence>
<dbReference type="PANTHER" id="PTHR13315:SF4">
    <property type="entry name" value="METALLOPHOSPHOESTERASE, ISOFORM E"/>
    <property type="match status" value="1"/>
</dbReference>
<dbReference type="Proteomes" id="UP001182556">
    <property type="component" value="Unassembled WGS sequence"/>
</dbReference>
<dbReference type="Gene3D" id="3.60.21.10">
    <property type="match status" value="1"/>
</dbReference>
<name>A0AAD9CXD9_PAPLA</name>
<keyword evidence="4 6" id="KW-0472">Membrane</keyword>
<keyword evidence="2 6" id="KW-0812">Transmembrane</keyword>
<evidence type="ECO:0000313" key="9">
    <source>
        <dbReference type="Proteomes" id="UP001182556"/>
    </source>
</evidence>
<keyword evidence="9" id="KW-1185">Reference proteome</keyword>
<evidence type="ECO:0000256" key="6">
    <source>
        <dbReference type="SAM" id="Phobius"/>
    </source>
</evidence>
<proteinExistence type="predicted"/>
<feature type="compositionally biased region" description="Polar residues" evidence="5">
    <location>
        <begin position="442"/>
        <end position="454"/>
    </location>
</feature>
<keyword evidence="3 6" id="KW-1133">Transmembrane helix</keyword>
<feature type="region of interest" description="Disordered" evidence="5">
    <location>
        <begin position="1"/>
        <end position="35"/>
    </location>
</feature>
<feature type="region of interest" description="Disordered" evidence="5">
    <location>
        <begin position="441"/>
        <end position="537"/>
    </location>
</feature>
<dbReference type="InterPro" id="IPR033308">
    <property type="entry name" value="PGAP5/Cdc1/Ted1"/>
</dbReference>
<feature type="domain" description="Calcineurin-like phosphoesterase" evidence="7">
    <location>
        <begin position="93"/>
        <end position="335"/>
    </location>
</feature>
<feature type="region of interest" description="Disordered" evidence="5">
    <location>
        <begin position="650"/>
        <end position="673"/>
    </location>
</feature>
<dbReference type="Pfam" id="PF00149">
    <property type="entry name" value="Metallophos"/>
    <property type="match status" value="1"/>
</dbReference>
<feature type="transmembrane region" description="Helical" evidence="6">
    <location>
        <begin position="396"/>
        <end position="414"/>
    </location>
</feature>
<dbReference type="PANTHER" id="PTHR13315">
    <property type="entry name" value="METALLO PHOSPHOESTERASE RELATED"/>
    <property type="match status" value="1"/>
</dbReference>
<dbReference type="FunFam" id="3.60.21.10:FF:000103">
    <property type="entry name" value="Unplaced genomic scaffold supercont1.18, whole genome shotgun sequence"/>
    <property type="match status" value="1"/>
</dbReference>
<organism evidence="8 9">
    <name type="scientific">Papiliotrema laurentii</name>
    <name type="common">Cryptococcus laurentii</name>
    <dbReference type="NCBI Taxonomy" id="5418"/>
    <lineage>
        <taxon>Eukaryota</taxon>
        <taxon>Fungi</taxon>
        <taxon>Dikarya</taxon>
        <taxon>Basidiomycota</taxon>
        <taxon>Agaricomycotina</taxon>
        <taxon>Tremellomycetes</taxon>
        <taxon>Tremellales</taxon>
        <taxon>Rhynchogastremaceae</taxon>
        <taxon>Papiliotrema</taxon>
    </lineage>
</organism>
<feature type="transmembrane region" description="Helical" evidence="6">
    <location>
        <begin position="700"/>
        <end position="720"/>
    </location>
</feature>
<sequence length="721" mass="79046">MHSPRPRSPTHTPLRGSFAKEELGHGHVGRRRSGLRSRGTQLLALRFGWVVLVIWYEVGEFFSSLSSCKFPDSQVRPQGSRRKSADTTAPTHVVLLADPHVPHPKLSYPSDSSPWMNSMRQAMDELFMRKSWNVVMRLGRVDGVIVLGDMLDAGRGLLTDEEYESYFSLFGSIFRPPADVPMYFIPGNHDIPLGPNPVFSSKAKERYAKHFYPPNSVLEVANHSLILLDSVGLVEEDYRRYAAEMQFGEWDGVEGGVIEFIKDLSEDPPPGPKILLSHIPLARPEAASCGPYREHGRISKGAGPGYQNLLGSETSRFLLEALKPSIVFSGDDHDYCDLLHPGGVREITVKSFSSSAGIRRPGLQLLSLVPPESTTSGSVQPTFAHRPCFLPDQAGVYYRVYFPLIILTILFLFATNLRNAWQRWAVNGGSVYHDLKSRLSPGMQSSETMPNNPSVRRASDRPMPLSLPSRKSSQHLNGLTALTPSTSSFVPRPQHAGATFDPRSSRSAPVSPSASPRMGYAETDDETDTPSTSRRSSYIYMHGKEETNQVTGSMTSEPTSYFLPLPTAEGRHGLGLGSPGLRPNGSGPVRRGSSSHANISPLSMSPNTSTTNLSAMGKRTSIPRVLSTSDWSSAAKAKDKSVIEFMMDSLPVPGTSKRKTGGGGGGSGGGPAVGRDTLRGFVRWAWKTRNGVVVRSWREVFAVAWPPALVWLMINALFFWE</sequence>
<feature type="region of interest" description="Disordered" evidence="5">
    <location>
        <begin position="568"/>
        <end position="618"/>
    </location>
</feature>
<evidence type="ECO:0000313" key="8">
    <source>
        <dbReference type="EMBL" id="KAK1922494.1"/>
    </source>
</evidence>
<dbReference type="GO" id="GO:0005783">
    <property type="term" value="C:endoplasmic reticulum"/>
    <property type="evidence" value="ECO:0007669"/>
    <property type="project" value="TreeGrafter"/>
</dbReference>
<evidence type="ECO:0000256" key="4">
    <source>
        <dbReference type="ARBA" id="ARBA00023136"/>
    </source>
</evidence>
<evidence type="ECO:0000256" key="3">
    <source>
        <dbReference type="ARBA" id="ARBA00022989"/>
    </source>
</evidence>
<dbReference type="EMBL" id="JAODAN010000008">
    <property type="protein sequence ID" value="KAK1922494.1"/>
    <property type="molecule type" value="Genomic_DNA"/>
</dbReference>
<gene>
    <name evidence="8" type="ORF">DB88DRAFT_512016</name>
</gene>
<dbReference type="GO" id="GO:0016787">
    <property type="term" value="F:hydrolase activity"/>
    <property type="evidence" value="ECO:0007669"/>
    <property type="project" value="InterPro"/>
</dbReference>
<protein>
    <submittedName>
        <fullName evidence="8">Metallophosphatase domain-containing protein</fullName>
    </submittedName>
</protein>
<comment type="subcellular location">
    <subcellularLocation>
        <location evidence="1">Membrane</location>
        <topology evidence="1">Multi-pass membrane protein</topology>
    </subcellularLocation>
</comment>
<feature type="compositionally biased region" description="Polar residues" evidence="5">
    <location>
        <begin position="469"/>
        <end position="489"/>
    </location>
</feature>
<accession>A0AAD9CXD9</accession>
<dbReference type="GO" id="GO:0016020">
    <property type="term" value="C:membrane"/>
    <property type="evidence" value="ECO:0007669"/>
    <property type="project" value="UniProtKB-SubCell"/>
</dbReference>
<evidence type="ECO:0000256" key="2">
    <source>
        <dbReference type="ARBA" id="ARBA00022692"/>
    </source>
</evidence>
<dbReference type="InterPro" id="IPR004843">
    <property type="entry name" value="Calcineurin-like_PHP"/>
</dbReference>
<dbReference type="GO" id="GO:0006506">
    <property type="term" value="P:GPI anchor biosynthetic process"/>
    <property type="evidence" value="ECO:0007669"/>
    <property type="project" value="InterPro"/>
</dbReference>
<dbReference type="SUPFAM" id="SSF56300">
    <property type="entry name" value="Metallo-dependent phosphatases"/>
    <property type="match status" value="1"/>
</dbReference>
<comment type="caution">
    <text evidence="8">The sequence shown here is derived from an EMBL/GenBank/DDBJ whole genome shotgun (WGS) entry which is preliminary data.</text>
</comment>
<dbReference type="InterPro" id="IPR029052">
    <property type="entry name" value="Metallo-depent_PP-like"/>
</dbReference>
<feature type="compositionally biased region" description="Gly residues" evidence="5">
    <location>
        <begin position="661"/>
        <end position="672"/>
    </location>
</feature>
<dbReference type="AlphaFoldDB" id="A0AAD9CXD9"/>
<reference evidence="8" key="1">
    <citation type="submission" date="2023-02" db="EMBL/GenBank/DDBJ databases">
        <title>Identification and recombinant expression of a fungal hydrolase from Papiliotrema laurentii that hydrolyzes apple cutin and clears colloidal polyester polyurethane.</title>
        <authorList>
            <consortium name="DOE Joint Genome Institute"/>
            <person name="Roman V.A."/>
            <person name="Bojanowski C."/>
            <person name="Crable B.R."/>
            <person name="Wagner D.N."/>
            <person name="Hung C.S."/>
            <person name="Nadeau L.J."/>
            <person name="Schratz L."/>
            <person name="Haridas S."/>
            <person name="Pangilinan J."/>
            <person name="Lipzen A."/>
            <person name="Na H."/>
            <person name="Yan M."/>
            <person name="Ng V."/>
            <person name="Grigoriev I.V."/>
            <person name="Spatafora J.W."/>
            <person name="Barlow D."/>
            <person name="Biffinger J."/>
            <person name="Kelley-Loughnane N."/>
            <person name="Varaljay V.A."/>
            <person name="Crookes-Goodson W.J."/>
        </authorList>
    </citation>
    <scope>NUCLEOTIDE SEQUENCE</scope>
    <source>
        <strain evidence="8">5307AH</strain>
    </source>
</reference>
<evidence type="ECO:0000259" key="7">
    <source>
        <dbReference type="Pfam" id="PF00149"/>
    </source>
</evidence>
<evidence type="ECO:0000256" key="1">
    <source>
        <dbReference type="ARBA" id="ARBA00004141"/>
    </source>
</evidence>
<feature type="compositionally biased region" description="Polar residues" evidence="5">
    <location>
        <begin position="592"/>
        <end position="614"/>
    </location>
</feature>